<organism evidence="2">
    <name type="scientific">Leucothrix mucor</name>
    <dbReference type="NCBI Taxonomy" id="45248"/>
    <lineage>
        <taxon>Bacteria</taxon>
        <taxon>Pseudomonadati</taxon>
        <taxon>Pseudomonadota</taxon>
        <taxon>Gammaproteobacteria</taxon>
        <taxon>Thiotrichales</taxon>
        <taxon>Thiotrichaceae</taxon>
        <taxon>Leucothrix</taxon>
    </lineage>
</organism>
<proteinExistence type="predicted"/>
<dbReference type="InterPro" id="IPR036866">
    <property type="entry name" value="RibonucZ/Hydroxyglut_hydro"/>
</dbReference>
<accession>A0A7V2T3W3</accession>
<name>A0A7V2T3W3_LEUMU</name>
<comment type="caution">
    <text evidence="2">The sequence shown here is derived from an EMBL/GenBank/DDBJ whole genome shotgun (WGS) entry which is preliminary data.</text>
</comment>
<protein>
    <submittedName>
        <fullName evidence="2">MBL fold metallo-hydrolase</fullName>
    </submittedName>
</protein>
<dbReference type="CDD" id="cd07715">
    <property type="entry name" value="TaR3-like_MBL-fold"/>
    <property type="match status" value="1"/>
</dbReference>
<dbReference type="EMBL" id="DRMS01000343">
    <property type="protein sequence ID" value="HFC92979.1"/>
    <property type="molecule type" value="Genomic_DNA"/>
</dbReference>
<dbReference type="Pfam" id="PF12706">
    <property type="entry name" value="Lactamase_B_2"/>
    <property type="match status" value="1"/>
</dbReference>
<dbReference type="PANTHER" id="PTHR42663">
    <property type="entry name" value="HYDROLASE C777.06C-RELATED-RELATED"/>
    <property type="match status" value="1"/>
</dbReference>
<gene>
    <name evidence="2" type="ORF">ENJ51_09225</name>
</gene>
<dbReference type="Gene3D" id="3.60.15.10">
    <property type="entry name" value="Ribonuclease Z/Hydroxyacylglutathione hydrolase-like"/>
    <property type="match status" value="1"/>
</dbReference>
<sequence>MALYWRGQMKIVFYGVRGSIPTSSAETIKYGGHTACLFAEIDNKILVFDAGTGIRKLGSDLVADQRDIHLFFSHYHWDHIQGFPFFKPAYQCGRNIHLLAAYLPQKNVKAVLDQMADPHFPVPGDKIQAKVDVMPMDDAENLQLDNIKITTSALNHPGGGAAYRIETSNGCFAYITDNELIPPNKANTTWEQWIEFLQGVDLLIHDAMYLDEELSGIHGWGHSLVSQAMQLAKEAKVANLVLFHHDPDRSDKQLDLILKDCQQWMKQHNATCTVTMAKEMDVYQIIKSTVRLN</sequence>
<evidence type="ECO:0000313" key="2">
    <source>
        <dbReference type="EMBL" id="HFC92979.1"/>
    </source>
</evidence>
<dbReference type="SUPFAM" id="SSF56281">
    <property type="entry name" value="Metallo-hydrolase/oxidoreductase"/>
    <property type="match status" value="1"/>
</dbReference>
<dbReference type="InterPro" id="IPR001279">
    <property type="entry name" value="Metallo-B-lactamas"/>
</dbReference>
<dbReference type="AlphaFoldDB" id="A0A7V2T3W3"/>
<dbReference type="PANTHER" id="PTHR42663:SF4">
    <property type="entry name" value="SLL1036 PROTEIN"/>
    <property type="match status" value="1"/>
</dbReference>
<evidence type="ECO:0000259" key="1">
    <source>
        <dbReference type="Pfam" id="PF12706"/>
    </source>
</evidence>
<feature type="domain" description="Metallo-beta-lactamase" evidence="1">
    <location>
        <begin position="47"/>
        <end position="245"/>
    </location>
</feature>
<dbReference type="Proteomes" id="UP000885750">
    <property type="component" value="Unassembled WGS sequence"/>
</dbReference>
<reference evidence="2" key="1">
    <citation type="journal article" date="2020" name="mSystems">
        <title>Genome- and Community-Level Interaction Insights into Carbon Utilization and Element Cycling Functions of Hydrothermarchaeota in Hydrothermal Sediment.</title>
        <authorList>
            <person name="Zhou Z."/>
            <person name="Liu Y."/>
            <person name="Xu W."/>
            <person name="Pan J."/>
            <person name="Luo Z.H."/>
            <person name="Li M."/>
        </authorList>
    </citation>
    <scope>NUCLEOTIDE SEQUENCE [LARGE SCALE GENOMIC DNA]</scope>
    <source>
        <strain evidence="2">HyVt-493</strain>
    </source>
</reference>